<dbReference type="AlphaFoldDB" id="A0A9P7DSZ0"/>
<feature type="signal peptide" evidence="1">
    <location>
        <begin position="1"/>
        <end position="20"/>
    </location>
</feature>
<dbReference type="RefSeq" id="XP_041165403.1">
    <property type="nucleotide sequence ID" value="XM_041299675.1"/>
</dbReference>
<keyword evidence="3" id="KW-1185">Reference proteome</keyword>
<evidence type="ECO:0000256" key="1">
    <source>
        <dbReference type="SAM" id="SignalP"/>
    </source>
</evidence>
<dbReference type="OrthoDB" id="10452457at2759"/>
<dbReference type="Proteomes" id="UP000719766">
    <property type="component" value="Unassembled WGS sequence"/>
</dbReference>
<proteinExistence type="predicted"/>
<reference evidence="2" key="1">
    <citation type="journal article" date="2020" name="New Phytol.">
        <title>Comparative genomics reveals dynamic genome evolution in host specialist ectomycorrhizal fungi.</title>
        <authorList>
            <person name="Lofgren L.A."/>
            <person name="Nguyen N.H."/>
            <person name="Vilgalys R."/>
            <person name="Ruytinx J."/>
            <person name="Liao H.L."/>
            <person name="Branco S."/>
            <person name="Kuo A."/>
            <person name="LaButti K."/>
            <person name="Lipzen A."/>
            <person name="Andreopoulos W."/>
            <person name="Pangilinan J."/>
            <person name="Riley R."/>
            <person name="Hundley H."/>
            <person name="Na H."/>
            <person name="Barry K."/>
            <person name="Grigoriev I.V."/>
            <person name="Stajich J.E."/>
            <person name="Kennedy P.G."/>
        </authorList>
    </citation>
    <scope>NUCLEOTIDE SEQUENCE</scope>
    <source>
        <strain evidence="2">S12</strain>
    </source>
</reference>
<sequence>MILLFMLIAYMLPNDLPAVADLVVTLSLTARSFRFSITKQVDRLNVEGFLPHTESVIGYRRSWRGGFGDLNPNRGGSGPEIRLEQFDDCCNNNNILEQEGAVLTGKVDYMFDASETWWLARHRTSTQCIVLYDDCVSDVRCKRIKLADPSIEYLQVLVKSSANVNAGLISAARHLWNPYSGPLRLQSYKQYY</sequence>
<evidence type="ECO:0000313" key="3">
    <source>
        <dbReference type="Proteomes" id="UP000719766"/>
    </source>
</evidence>
<organism evidence="2 3">
    <name type="scientific">Suillus plorans</name>
    <dbReference type="NCBI Taxonomy" id="116603"/>
    <lineage>
        <taxon>Eukaryota</taxon>
        <taxon>Fungi</taxon>
        <taxon>Dikarya</taxon>
        <taxon>Basidiomycota</taxon>
        <taxon>Agaricomycotina</taxon>
        <taxon>Agaricomycetes</taxon>
        <taxon>Agaricomycetidae</taxon>
        <taxon>Boletales</taxon>
        <taxon>Suillineae</taxon>
        <taxon>Suillaceae</taxon>
        <taxon>Suillus</taxon>
    </lineage>
</organism>
<dbReference type="GeneID" id="64593439"/>
<dbReference type="EMBL" id="JABBWE010000006">
    <property type="protein sequence ID" value="KAG1802211.1"/>
    <property type="molecule type" value="Genomic_DNA"/>
</dbReference>
<keyword evidence="1" id="KW-0732">Signal</keyword>
<feature type="chain" id="PRO_5040128665" evidence="1">
    <location>
        <begin position="21"/>
        <end position="192"/>
    </location>
</feature>
<evidence type="ECO:0000313" key="2">
    <source>
        <dbReference type="EMBL" id="KAG1802211.1"/>
    </source>
</evidence>
<protein>
    <submittedName>
        <fullName evidence="2">Uncharacterized protein</fullName>
    </submittedName>
</protein>
<name>A0A9P7DSZ0_9AGAM</name>
<gene>
    <name evidence="2" type="ORF">HD556DRAFT_1304369</name>
</gene>
<accession>A0A9P7DSZ0</accession>
<comment type="caution">
    <text evidence="2">The sequence shown here is derived from an EMBL/GenBank/DDBJ whole genome shotgun (WGS) entry which is preliminary data.</text>
</comment>